<name>A0A2N0QSW4_9GLOM</name>
<feature type="chain" id="PRO_5014955522" evidence="2">
    <location>
        <begin position="17"/>
        <end position="222"/>
    </location>
</feature>
<dbReference type="AlphaFoldDB" id="A0A2N0QSW4"/>
<evidence type="ECO:0000256" key="2">
    <source>
        <dbReference type="SAM" id="SignalP"/>
    </source>
</evidence>
<dbReference type="EMBL" id="LLXH01003495">
    <property type="protein sequence ID" value="PKC54153.1"/>
    <property type="molecule type" value="Genomic_DNA"/>
</dbReference>
<feature type="region of interest" description="Disordered" evidence="1">
    <location>
        <begin position="25"/>
        <end position="56"/>
    </location>
</feature>
<accession>A0A2N0QSW4</accession>
<feature type="signal peptide" evidence="2">
    <location>
        <begin position="1"/>
        <end position="16"/>
    </location>
</feature>
<comment type="caution">
    <text evidence="3">The sequence shown here is derived from an EMBL/GenBank/DDBJ whole genome shotgun (WGS) entry which is preliminary data.</text>
</comment>
<keyword evidence="2" id="KW-0732">Signal</keyword>
<proteinExistence type="predicted"/>
<sequence length="222" mass="24712">MFFNVSIFILFYRLAAFRTPPGQNFEGKLQNSEQETGVGTGSPISKKPKDKFWTPTSKEEAFRTPISKVISKVSIGAFGTLSVGIGWDLWAEYPLGAVLIRQIVNLDNFWTGRGRDMDGTMSGTLKFWRDMSHVQHCLYQLGPLGGMVLVGTFGQNSIGWDLLGRINFTNVFSFYNLWLPGCFLNGTSKLFVGIEPTGTMSKPLTTNSREKSKLALVFSTEI</sequence>
<dbReference type="VEuPathDB" id="FungiDB:RhiirFUN_007318"/>
<gene>
    <name evidence="3" type="ORF">RhiirA1_477872</name>
</gene>
<dbReference type="VEuPathDB" id="FungiDB:RhiirA1_477872"/>
<dbReference type="Proteomes" id="UP000232688">
    <property type="component" value="Unassembled WGS sequence"/>
</dbReference>
<protein>
    <submittedName>
        <fullName evidence="3">Uncharacterized protein</fullName>
    </submittedName>
</protein>
<evidence type="ECO:0000313" key="4">
    <source>
        <dbReference type="Proteomes" id="UP000232688"/>
    </source>
</evidence>
<reference evidence="3 4" key="2">
    <citation type="submission" date="2017-10" db="EMBL/GenBank/DDBJ databases">
        <title>Genome analyses suggest a sexual origin of heterokaryosis in a supposedly ancient asexual fungus.</title>
        <authorList>
            <person name="Corradi N."/>
            <person name="Sedzielewska K."/>
            <person name="Noel J."/>
            <person name="Charron P."/>
            <person name="Farinelli L."/>
            <person name="Marton T."/>
            <person name="Kruger M."/>
            <person name="Pelin A."/>
            <person name="Brachmann A."/>
            <person name="Corradi N."/>
        </authorList>
    </citation>
    <scope>NUCLEOTIDE SEQUENCE [LARGE SCALE GENOMIC DNA]</scope>
    <source>
        <strain evidence="3 4">A1</strain>
    </source>
</reference>
<reference evidence="3 4" key="1">
    <citation type="submission" date="2017-10" db="EMBL/GenBank/DDBJ databases">
        <title>Extensive intraspecific genome diversity in a model arbuscular mycorrhizal fungus.</title>
        <authorList>
            <person name="Chen E.C.H."/>
            <person name="Morin E."/>
            <person name="Baudet D."/>
            <person name="Noel J."/>
            <person name="Ndikumana S."/>
            <person name="Charron P."/>
            <person name="St-Onge C."/>
            <person name="Giorgi J."/>
            <person name="Grigoriev I.V."/>
            <person name="Roux C."/>
            <person name="Martin F.M."/>
            <person name="Corradi N."/>
        </authorList>
    </citation>
    <scope>NUCLEOTIDE SEQUENCE [LARGE SCALE GENOMIC DNA]</scope>
    <source>
        <strain evidence="3 4">A1</strain>
    </source>
</reference>
<organism evidence="3 4">
    <name type="scientific">Rhizophagus irregularis</name>
    <dbReference type="NCBI Taxonomy" id="588596"/>
    <lineage>
        <taxon>Eukaryota</taxon>
        <taxon>Fungi</taxon>
        <taxon>Fungi incertae sedis</taxon>
        <taxon>Mucoromycota</taxon>
        <taxon>Glomeromycotina</taxon>
        <taxon>Glomeromycetes</taxon>
        <taxon>Glomerales</taxon>
        <taxon>Glomeraceae</taxon>
        <taxon>Rhizophagus</taxon>
    </lineage>
</organism>
<evidence type="ECO:0000256" key="1">
    <source>
        <dbReference type="SAM" id="MobiDB-lite"/>
    </source>
</evidence>
<evidence type="ECO:0000313" key="3">
    <source>
        <dbReference type="EMBL" id="PKC54153.1"/>
    </source>
</evidence>